<reference evidence="1" key="1">
    <citation type="journal article" date="2014" name="Genome Biol. Evol.">
        <title>Pangenome evidence for extensive interdomain horizontal transfer affecting lineage core and shell genes in uncultured planktonic thaumarchaeota and euryarchaeota.</title>
        <authorList>
            <person name="Deschamps P."/>
            <person name="Zivanovic Y."/>
            <person name="Moreira D."/>
            <person name="Rodriguez-Valera F."/>
            <person name="Lopez-Garcia P."/>
        </authorList>
    </citation>
    <scope>NUCLEOTIDE SEQUENCE</scope>
</reference>
<organism evidence="1">
    <name type="scientific">uncultured marine group II/III euryarchaeote KM3_188_A01</name>
    <dbReference type="NCBI Taxonomy" id="1457953"/>
    <lineage>
        <taxon>Archaea</taxon>
        <taxon>Methanobacteriati</taxon>
        <taxon>Methanobacteriota</taxon>
        <taxon>environmental samples</taxon>
    </lineage>
</organism>
<evidence type="ECO:0000313" key="1">
    <source>
        <dbReference type="EMBL" id="AIF05879.1"/>
    </source>
</evidence>
<sequence>MPSRPLLIGGVLLLVLGLLGEFLIFPGMLASDGGEFAAQISSSGDIETFNDYDVGDSVTIVDTVARIQLDEGQTRVWLASIGAADTDIAFRFNGDLLADFGPDDEVVITFEVAQFGSGETPAGYETSADALPTDAIVPRYSSTTELAFAGLAALGLALVAFGGFNSWRGGGEEPEDDWGAPAVPMAAPPAMTPAAPAMAAAAPAAAAPVAQPVTIQCPACQAGLQINDPTRPLNISCPGCGAGMVVR</sequence>
<dbReference type="EMBL" id="KF900752">
    <property type="protein sequence ID" value="AIF05879.1"/>
    <property type="molecule type" value="Genomic_DNA"/>
</dbReference>
<dbReference type="AlphaFoldDB" id="A0A075GQ01"/>
<name>A0A075GQ01_9EURY</name>
<accession>A0A075GQ01</accession>
<proteinExistence type="predicted"/>
<protein>
    <submittedName>
        <fullName evidence="1">Uncharacterized protein</fullName>
    </submittedName>
</protein>